<dbReference type="AlphaFoldDB" id="A0A4Z2HEB0"/>
<feature type="chain" id="PRO_5021299757" evidence="1">
    <location>
        <begin position="20"/>
        <end position="91"/>
    </location>
</feature>
<evidence type="ECO:0000313" key="3">
    <source>
        <dbReference type="Proteomes" id="UP000314294"/>
    </source>
</evidence>
<name>A0A4Z2HEB0_9TELE</name>
<accession>A0A4Z2HEB0</accession>
<reference evidence="2 3" key="1">
    <citation type="submission" date="2019-03" db="EMBL/GenBank/DDBJ databases">
        <title>First draft genome of Liparis tanakae, snailfish: a comprehensive survey of snailfish specific genes.</title>
        <authorList>
            <person name="Kim W."/>
            <person name="Song I."/>
            <person name="Jeong J.-H."/>
            <person name="Kim D."/>
            <person name="Kim S."/>
            <person name="Ryu S."/>
            <person name="Song J.Y."/>
            <person name="Lee S.K."/>
        </authorList>
    </citation>
    <scope>NUCLEOTIDE SEQUENCE [LARGE SCALE GENOMIC DNA]</scope>
    <source>
        <tissue evidence="2">Muscle</tissue>
    </source>
</reference>
<protein>
    <submittedName>
        <fullName evidence="2">Uncharacterized protein</fullName>
    </submittedName>
</protein>
<dbReference type="Proteomes" id="UP000314294">
    <property type="component" value="Unassembled WGS sequence"/>
</dbReference>
<evidence type="ECO:0000256" key="1">
    <source>
        <dbReference type="SAM" id="SignalP"/>
    </source>
</evidence>
<dbReference type="EMBL" id="SRLO01000260">
    <property type="protein sequence ID" value="TNN64056.1"/>
    <property type="molecule type" value="Genomic_DNA"/>
</dbReference>
<sequence length="91" mass="10047">MGSGIWNDVIPLWFCPSICLQLGDILIWTGASNPPPSPIDCHDSSSSKNNFKDLFKSVPTPIRLTGATWQRFLGPMPLRRALLPRSGGKRI</sequence>
<comment type="caution">
    <text evidence="2">The sequence shown here is derived from an EMBL/GenBank/DDBJ whole genome shotgun (WGS) entry which is preliminary data.</text>
</comment>
<keyword evidence="1" id="KW-0732">Signal</keyword>
<keyword evidence="3" id="KW-1185">Reference proteome</keyword>
<proteinExistence type="predicted"/>
<gene>
    <name evidence="2" type="ORF">EYF80_025779</name>
</gene>
<evidence type="ECO:0000313" key="2">
    <source>
        <dbReference type="EMBL" id="TNN64056.1"/>
    </source>
</evidence>
<organism evidence="2 3">
    <name type="scientific">Liparis tanakae</name>
    <name type="common">Tanaka's snailfish</name>
    <dbReference type="NCBI Taxonomy" id="230148"/>
    <lineage>
        <taxon>Eukaryota</taxon>
        <taxon>Metazoa</taxon>
        <taxon>Chordata</taxon>
        <taxon>Craniata</taxon>
        <taxon>Vertebrata</taxon>
        <taxon>Euteleostomi</taxon>
        <taxon>Actinopterygii</taxon>
        <taxon>Neopterygii</taxon>
        <taxon>Teleostei</taxon>
        <taxon>Neoteleostei</taxon>
        <taxon>Acanthomorphata</taxon>
        <taxon>Eupercaria</taxon>
        <taxon>Perciformes</taxon>
        <taxon>Cottioidei</taxon>
        <taxon>Cottales</taxon>
        <taxon>Liparidae</taxon>
        <taxon>Liparis</taxon>
    </lineage>
</organism>
<feature type="signal peptide" evidence="1">
    <location>
        <begin position="1"/>
        <end position="19"/>
    </location>
</feature>